<dbReference type="FunFam" id="1.10.340.30:FF:000001">
    <property type="entry name" value="Endonuclease III"/>
    <property type="match status" value="1"/>
</dbReference>
<dbReference type="STRING" id="760011.Spico_1824"/>
<feature type="domain" description="HhH-GPD" evidence="12">
    <location>
        <begin position="63"/>
        <end position="210"/>
    </location>
</feature>
<dbReference type="PROSITE" id="PS00764">
    <property type="entry name" value="ENDONUCLEASE_III_1"/>
    <property type="match status" value="1"/>
</dbReference>
<keyword evidence="9" id="KW-0234">DNA repair</keyword>
<dbReference type="GO" id="GO:0003677">
    <property type="term" value="F:DNA binding"/>
    <property type="evidence" value="ECO:0007669"/>
    <property type="project" value="InterPro"/>
</dbReference>
<dbReference type="GO" id="GO:0140078">
    <property type="term" value="F:class I DNA-(apurinic or apyrimidinic site) endonuclease activity"/>
    <property type="evidence" value="ECO:0007669"/>
    <property type="project" value="UniProtKB-EC"/>
</dbReference>
<dbReference type="Pfam" id="PF00730">
    <property type="entry name" value="HhH-GPD"/>
    <property type="match status" value="1"/>
</dbReference>
<evidence type="ECO:0000256" key="1">
    <source>
        <dbReference type="ARBA" id="ARBA00001966"/>
    </source>
</evidence>
<keyword evidence="8" id="KW-0411">Iron-sulfur</keyword>
<dbReference type="InterPro" id="IPR003265">
    <property type="entry name" value="HhH-GPD_domain"/>
</dbReference>
<keyword evidence="3" id="KW-0004">4Fe-4S</keyword>
<reference evidence="13 14" key="2">
    <citation type="journal article" date="2012" name="Stand. Genomic Sci.">
        <title>Complete genome sequence of the termite hindgut bacterium Spirochaeta coccoides type strain (SPN1(T)), reclassification in the genus Sphaerochaeta as Sphaerochaeta coccoides comb. nov. and emendations of the family Spirochaetaceae and the genus Sphaerochaeta.</title>
        <authorList>
            <person name="Abt B."/>
            <person name="Han C."/>
            <person name="Scheuner C."/>
            <person name="Lu M."/>
            <person name="Lapidus A."/>
            <person name="Nolan M."/>
            <person name="Lucas S."/>
            <person name="Hammon N."/>
            <person name="Deshpande S."/>
            <person name="Cheng J.F."/>
            <person name="Tapia R."/>
            <person name="Goodwin L.A."/>
            <person name="Pitluck S."/>
            <person name="Liolios K."/>
            <person name="Pagani I."/>
            <person name="Ivanova N."/>
            <person name="Mavromatis K."/>
            <person name="Mikhailova N."/>
            <person name="Huntemann M."/>
            <person name="Pati A."/>
            <person name="Chen A."/>
            <person name="Palaniappan K."/>
            <person name="Land M."/>
            <person name="Hauser L."/>
            <person name="Brambilla E.M."/>
            <person name="Rohde M."/>
            <person name="Spring S."/>
            <person name="Gronow S."/>
            <person name="Goker M."/>
            <person name="Woyke T."/>
            <person name="Bristow J."/>
            <person name="Eisen J.A."/>
            <person name="Markowitz V."/>
            <person name="Hugenholtz P."/>
            <person name="Kyrpides N.C."/>
            <person name="Klenk H.P."/>
            <person name="Detter J.C."/>
        </authorList>
    </citation>
    <scope>NUCLEOTIDE SEQUENCE [LARGE SCALE GENOMIC DNA]</scope>
    <source>
        <strain evidence="14">ATCC BAA-1237 / DSM 17374 / SPN1</strain>
    </source>
</reference>
<dbReference type="eggNOG" id="COG0177">
    <property type="taxonomic scope" value="Bacteria"/>
</dbReference>
<evidence type="ECO:0000256" key="10">
    <source>
        <dbReference type="ARBA" id="ARBA00023239"/>
    </source>
</evidence>
<reference evidence="14" key="1">
    <citation type="submission" date="2011-04" db="EMBL/GenBank/DDBJ databases">
        <title>The complete genome of Spirochaeta coccoides DSM 17374.</title>
        <authorList>
            <person name="Lucas S."/>
            <person name="Copeland A."/>
            <person name="Lapidus A."/>
            <person name="Bruce D."/>
            <person name="Goodwin L."/>
            <person name="Pitluck S."/>
            <person name="Peters L."/>
            <person name="Kyrpides N."/>
            <person name="Mavromatis K."/>
            <person name="Pagani I."/>
            <person name="Ivanova N."/>
            <person name="Ovchinnikova G."/>
            <person name="Lu M."/>
            <person name="Detter J.C."/>
            <person name="Tapia R."/>
            <person name="Han C."/>
            <person name="Land M."/>
            <person name="Hauser L."/>
            <person name="Markowitz V."/>
            <person name="Cheng J.-F."/>
            <person name="Hugenholtz P."/>
            <person name="Woyke T."/>
            <person name="Wu D."/>
            <person name="Spring S."/>
            <person name="Schroeder M."/>
            <person name="Brambilla E."/>
            <person name="Klenk H.-P."/>
            <person name="Eisen J.A."/>
        </authorList>
    </citation>
    <scope>NUCLEOTIDE SEQUENCE [LARGE SCALE GENOMIC DNA]</scope>
    <source>
        <strain evidence="14">ATCC BAA-1237 / DSM 17374 / SPN1</strain>
    </source>
</reference>
<dbReference type="InterPro" id="IPR023170">
    <property type="entry name" value="HhH_base_excis_C"/>
</dbReference>
<dbReference type="PROSITE" id="PS01155">
    <property type="entry name" value="ENDONUCLEASE_III_2"/>
    <property type="match status" value="1"/>
</dbReference>
<sequence>MKENKKQIMDEKYWEDIFHGFSCAITGSGETLHGCGTQSLLPSVSQIAEEDSSPFRVLIATLISLRTKDAVTYAASRRLFSVANTPRAMLALSQEQIETAIAPAGFFRTKARNILEISKKLVEEHGGLVPPDKEALVSLPGVGTKTANLTLNLGFGIDAICVDCHVHTIANRTGWVSTKNPEQTEKELEKILPRRFWIPLNELLVSYGQKICTSVSPRCSICPIASTCPCIGVKKSR</sequence>
<evidence type="ECO:0000256" key="9">
    <source>
        <dbReference type="ARBA" id="ARBA00023204"/>
    </source>
</evidence>
<dbReference type="Proteomes" id="UP000007939">
    <property type="component" value="Chromosome"/>
</dbReference>
<dbReference type="SUPFAM" id="SSF48150">
    <property type="entry name" value="DNA-glycosylase"/>
    <property type="match status" value="1"/>
</dbReference>
<dbReference type="Gene3D" id="1.10.340.30">
    <property type="entry name" value="Hypothetical protein, domain 2"/>
    <property type="match status" value="1"/>
</dbReference>
<keyword evidence="10 13" id="KW-0456">Lyase</keyword>
<evidence type="ECO:0000256" key="4">
    <source>
        <dbReference type="ARBA" id="ARBA00022723"/>
    </source>
</evidence>
<evidence type="ECO:0000313" key="14">
    <source>
        <dbReference type="Proteomes" id="UP000007939"/>
    </source>
</evidence>
<accession>F4GLY1</accession>
<dbReference type="AlphaFoldDB" id="F4GLY1"/>
<comment type="similarity">
    <text evidence="2">Belongs to the Nth/MutY family.</text>
</comment>
<keyword evidence="11" id="KW-0326">Glycosidase</keyword>
<dbReference type="SMART" id="SM00478">
    <property type="entry name" value="ENDO3c"/>
    <property type="match status" value="1"/>
</dbReference>
<dbReference type="HOGENOM" id="CLU_012862_3_4_12"/>
<dbReference type="PANTHER" id="PTHR43286:SF1">
    <property type="entry name" value="ENDONUCLEASE III-LIKE PROTEIN 1"/>
    <property type="match status" value="1"/>
</dbReference>
<dbReference type="Gene3D" id="1.10.1670.10">
    <property type="entry name" value="Helix-hairpin-Helix base-excision DNA repair enzymes (C-terminal)"/>
    <property type="match status" value="1"/>
</dbReference>
<dbReference type="InterPro" id="IPR004036">
    <property type="entry name" value="Endonuclease-III-like_CS2"/>
</dbReference>
<dbReference type="CDD" id="cd00056">
    <property type="entry name" value="ENDO3c"/>
    <property type="match status" value="1"/>
</dbReference>
<dbReference type="EMBL" id="CP002659">
    <property type="protein sequence ID" value="AEC03022.1"/>
    <property type="molecule type" value="Genomic_DNA"/>
</dbReference>
<dbReference type="InterPro" id="IPR000445">
    <property type="entry name" value="HhH_motif"/>
</dbReference>
<dbReference type="PANTHER" id="PTHR43286">
    <property type="entry name" value="ENDONUCLEASE III-LIKE PROTEIN 1"/>
    <property type="match status" value="1"/>
</dbReference>
<evidence type="ECO:0000256" key="2">
    <source>
        <dbReference type="ARBA" id="ARBA00008343"/>
    </source>
</evidence>
<evidence type="ECO:0000256" key="5">
    <source>
        <dbReference type="ARBA" id="ARBA00022763"/>
    </source>
</evidence>
<keyword evidence="4" id="KW-0479">Metal-binding</keyword>
<evidence type="ECO:0000256" key="7">
    <source>
        <dbReference type="ARBA" id="ARBA00023004"/>
    </source>
</evidence>
<dbReference type="GO" id="GO:0006285">
    <property type="term" value="P:base-excision repair, AP site formation"/>
    <property type="evidence" value="ECO:0007669"/>
    <property type="project" value="TreeGrafter"/>
</dbReference>
<gene>
    <name evidence="13" type="ordered locus">Spico_1824</name>
</gene>
<dbReference type="Pfam" id="PF00633">
    <property type="entry name" value="HHH"/>
    <property type="match status" value="1"/>
</dbReference>
<dbReference type="GO" id="GO:0046872">
    <property type="term" value="F:metal ion binding"/>
    <property type="evidence" value="ECO:0007669"/>
    <property type="project" value="UniProtKB-KW"/>
</dbReference>
<evidence type="ECO:0000256" key="8">
    <source>
        <dbReference type="ARBA" id="ARBA00023014"/>
    </source>
</evidence>
<keyword evidence="7" id="KW-0408">Iron</keyword>
<evidence type="ECO:0000256" key="3">
    <source>
        <dbReference type="ARBA" id="ARBA00022485"/>
    </source>
</evidence>
<comment type="cofactor">
    <cofactor evidence="1">
        <name>[4Fe-4S] cluster</name>
        <dbReference type="ChEBI" id="CHEBI:49883"/>
    </cofactor>
</comment>
<evidence type="ECO:0000259" key="12">
    <source>
        <dbReference type="SMART" id="SM00478"/>
    </source>
</evidence>
<protein>
    <submittedName>
        <fullName evidence="13">DNA-(Apurinic or apyrimidinic site) lyase</fullName>
        <ecNumber evidence="13">4.2.99.18</ecNumber>
    </submittedName>
</protein>
<proteinExistence type="inferred from homology"/>
<dbReference type="GO" id="GO:0006289">
    <property type="term" value="P:nucleotide-excision repair"/>
    <property type="evidence" value="ECO:0007669"/>
    <property type="project" value="TreeGrafter"/>
</dbReference>
<name>F4GLY1_PARC1</name>
<evidence type="ECO:0000256" key="6">
    <source>
        <dbReference type="ARBA" id="ARBA00022801"/>
    </source>
</evidence>
<keyword evidence="5" id="KW-0227">DNA damage</keyword>
<dbReference type="GO" id="GO:0051539">
    <property type="term" value="F:4 iron, 4 sulfur cluster binding"/>
    <property type="evidence" value="ECO:0007669"/>
    <property type="project" value="UniProtKB-KW"/>
</dbReference>
<keyword evidence="6" id="KW-0378">Hydrolase</keyword>
<organism evidence="13 14">
    <name type="scientific">Parasphaerochaeta coccoides (strain ATCC BAA-1237 / DSM 17374 / SPN1)</name>
    <name type="common">Sphaerochaeta coccoides</name>
    <dbReference type="NCBI Taxonomy" id="760011"/>
    <lineage>
        <taxon>Bacteria</taxon>
        <taxon>Pseudomonadati</taxon>
        <taxon>Spirochaetota</taxon>
        <taxon>Spirochaetia</taxon>
        <taxon>Spirochaetales</taxon>
        <taxon>Sphaerochaetaceae</taxon>
        <taxon>Parasphaerochaeta</taxon>
    </lineage>
</organism>
<evidence type="ECO:0000256" key="11">
    <source>
        <dbReference type="ARBA" id="ARBA00023295"/>
    </source>
</evidence>
<evidence type="ECO:0000313" key="13">
    <source>
        <dbReference type="EMBL" id="AEC03022.1"/>
    </source>
</evidence>
<dbReference type="InterPro" id="IPR004035">
    <property type="entry name" value="Endouclease-III_FeS-bd_BS"/>
</dbReference>
<dbReference type="EC" id="4.2.99.18" evidence="13"/>
<dbReference type="KEGG" id="scc:Spico_1824"/>
<dbReference type="GO" id="GO:0000703">
    <property type="term" value="F:oxidized pyrimidine nucleobase lesion DNA N-glycosylase activity"/>
    <property type="evidence" value="ECO:0007669"/>
    <property type="project" value="TreeGrafter"/>
</dbReference>
<dbReference type="InterPro" id="IPR011257">
    <property type="entry name" value="DNA_glycosylase"/>
</dbReference>
<keyword evidence="14" id="KW-1185">Reference proteome</keyword>